<dbReference type="Proteomes" id="UP000002316">
    <property type="component" value="Chromosome 10"/>
</dbReference>
<dbReference type="RefSeq" id="XP_011777564.1">
    <property type="nucleotide sequence ID" value="XM_011779262.1"/>
</dbReference>
<dbReference type="AlphaFoldDB" id="D0A206"/>
<evidence type="ECO:0000313" key="2">
    <source>
        <dbReference type="Proteomes" id="UP000002316"/>
    </source>
</evidence>
<proteinExistence type="predicted"/>
<name>D0A206_TRYB9</name>
<protein>
    <submittedName>
        <fullName evidence="1">Uncharacterized protein</fullName>
    </submittedName>
</protein>
<reference evidence="2" key="1">
    <citation type="journal article" date="2010" name="PLoS Negl. Trop. Dis.">
        <title>The genome sequence of Trypanosoma brucei gambiense, causative agent of chronic human african trypanosomiasis.</title>
        <authorList>
            <person name="Jackson A.P."/>
            <person name="Sanders M."/>
            <person name="Berry A."/>
            <person name="McQuillan J."/>
            <person name="Aslett M.A."/>
            <person name="Quail M.A."/>
            <person name="Chukualim B."/>
            <person name="Capewell P."/>
            <person name="MacLeod A."/>
            <person name="Melville S.E."/>
            <person name="Gibson W."/>
            <person name="Barry J.D."/>
            <person name="Berriman M."/>
            <person name="Hertz-Fowler C."/>
        </authorList>
    </citation>
    <scope>NUCLEOTIDE SEQUENCE [LARGE SCALE GENOMIC DNA]</scope>
    <source>
        <strain evidence="2">MHOM/CI/86/DAL972</strain>
    </source>
</reference>
<dbReference type="EMBL" id="FN554973">
    <property type="protein sequence ID" value="CBH15299.1"/>
    <property type="molecule type" value="Genomic_DNA"/>
</dbReference>
<sequence>MYKEGKTHILRRRGKYDNVLCPFGATCAVSLGSPLAIGTSPFSRVGVATKMCKRVGGSSRYCGCESVFILREGERDWRMSFKKFSERIVLGLKQPFSEVQHYQFSRERQSQHEAGHFPTHMGVNAGTYGAERFRLNAAFPPLWNRRK</sequence>
<evidence type="ECO:0000313" key="1">
    <source>
        <dbReference type="EMBL" id="CBH15299.1"/>
    </source>
</evidence>
<accession>D0A206</accession>
<dbReference type="KEGG" id="tbg:TbgDal_X3840"/>
<gene>
    <name evidence="1" type="ORF">TbgDal_X3840</name>
</gene>
<organism evidence="1 2">
    <name type="scientific">Trypanosoma brucei gambiense (strain MHOM/CI/86/DAL972)</name>
    <dbReference type="NCBI Taxonomy" id="679716"/>
    <lineage>
        <taxon>Eukaryota</taxon>
        <taxon>Discoba</taxon>
        <taxon>Euglenozoa</taxon>
        <taxon>Kinetoplastea</taxon>
        <taxon>Metakinetoplastina</taxon>
        <taxon>Trypanosomatida</taxon>
        <taxon>Trypanosomatidae</taxon>
        <taxon>Trypanosoma</taxon>
    </lineage>
</organism>
<dbReference type="GeneID" id="23865454"/>